<proteinExistence type="predicted"/>
<dbReference type="EMBL" id="JADEXN010000105">
    <property type="protein sequence ID" value="MBE9040652.1"/>
    <property type="molecule type" value="Genomic_DNA"/>
</dbReference>
<organism evidence="1 2">
    <name type="scientific">Zarconia navalis LEGE 11467</name>
    <dbReference type="NCBI Taxonomy" id="1828826"/>
    <lineage>
        <taxon>Bacteria</taxon>
        <taxon>Bacillati</taxon>
        <taxon>Cyanobacteriota</taxon>
        <taxon>Cyanophyceae</taxon>
        <taxon>Oscillatoriophycideae</taxon>
        <taxon>Oscillatoriales</taxon>
        <taxon>Oscillatoriales incertae sedis</taxon>
        <taxon>Zarconia</taxon>
        <taxon>Zarconia navalis</taxon>
    </lineage>
</organism>
<comment type="caution">
    <text evidence="1">The sequence shown here is derived from an EMBL/GenBank/DDBJ whole genome shotgun (WGS) entry which is preliminary data.</text>
</comment>
<sequence length="81" mass="9243">MEDDRILTFISVFSENKTQESLLRGNVTSIASKIQAAKNDGIPPGTCVLRRWEIDRDRAAKQPQFDRSAHPFENLVDVREN</sequence>
<gene>
    <name evidence="1" type="ORF">IQ235_07645</name>
</gene>
<evidence type="ECO:0000313" key="2">
    <source>
        <dbReference type="Proteomes" id="UP000621799"/>
    </source>
</evidence>
<reference evidence="1" key="1">
    <citation type="submission" date="2020-10" db="EMBL/GenBank/DDBJ databases">
        <authorList>
            <person name="Castelo-Branco R."/>
            <person name="Eusebio N."/>
            <person name="Adriana R."/>
            <person name="Vieira A."/>
            <person name="Brugerolle De Fraissinette N."/>
            <person name="Rezende De Castro R."/>
            <person name="Schneider M.P."/>
            <person name="Vasconcelos V."/>
            <person name="Leao P.N."/>
        </authorList>
    </citation>
    <scope>NUCLEOTIDE SEQUENCE</scope>
    <source>
        <strain evidence="1">LEGE 11467</strain>
    </source>
</reference>
<evidence type="ECO:0000313" key="1">
    <source>
        <dbReference type="EMBL" id="MBE9040652.1"/>
    </source>
</evidence>
<dbReference type="RefSeq" id="WP_264320897.1">
    <property type="nucleotide sequence ID" value="NZ_JADEXN010000105.1"/>
</dbReference>
<dbReference type="Proteomes" id="UP000621799">
    <property type="component" value="Unassembled WGS sequence"/>
</dbReference>
<keyword evidence="2" id="KW-1185">Reference proteome</keyword>
<dbReference type="AlphaFoldDB" id="A0A928VXN0"/>
<protein>
    <submittedName>
        <fullName evidence="1">Uncharacterized protein</fullName>
    </submittedName>
</protein>
<accession>A0A928VXN0</accession>
<name>A0A928VXN0_9CYAN</name>